<dbReference type="Pfam" id="PF00646">
    <property type="entry name" value="F-box"/>
    <property type="match status" value="1"/>
</dbReference>
<evidence type="ECO:0000256" key="1">
    <source>
        <dbReference type="SAM" id="MobiDB-lite"/>
    </source>
</evidence>
<dbReference type="EMBL" id="KV424059">
    <property type="protein sequence ID" value="KZT52663.1"/>
    <property type="molecule type" value="Genomic_DNA"/>
</dbReference>
<keyword evidence="4" id="KW-1185">Reference proteome</keyword>
<evidence type="ECO:0000313" key="4">
    <source>
        <dbReference type="Proteomes" id="UP000076842"/>
    </source>
</evidence>
<dbReference type="InterPro" id="IPR001810">
    <property type="entry name" value="F-box_dom"/>
</dbReference>
<dbReference type="SUPFAM" id="SSF81383">
    <property type="entry name" value="F-box domain"/>
    <property type="match status" value="1"/>
</dbReference>
<accession>A0A165DEX3</accession>
<name>A0A165DEX3_9BASI</name>
<feature type="domain" description="F-box" evidence="2">
    <location>
        <begin position="58"/>
        <end position="107"/>
    </location>
</feature>
<protein>
    <recommendedName>
        <fullName evidence="2">F-box domain-containing protein</fullName>
    </recommendedName>
</protein>
<sequence>MDLLSSSSSLLSIADVMFSASPPVSLPSASSGKHRATSSNGITDRRRLSQKRKPKRLIKWFEETPNSIMIQIISYLKPAHLLRLSYTNKTMRAWLTAPETSPLWVQARANVHGLPSLPRDFTEWTYAAFMFQEICQVGAPAALMQLALSAARCVEEIALAWSRW</sequence>
<dbReference type="Proteomes" id="UP000076842">
    <property type="component" value="Unassembled WGS sequence"/>
</dbReference>
<evidence type="ECO:0000259" key="2">
    <source>
        <dbReference type="PROSITE" id="PS50181"/>
    </source>
</evidence>
<gene>
    <name evidence="3" type="ORF">CALCODRAFT_80339</name>
</gene>
<proteinExistence type="predicted"/>
<dbReference type="OrthoDB" id="2322499at2759"/>
<feature type="region of interest" description="Disordered" evidence="1">
    <location>
        <begin position="24"/>
        <end position="50"/>
    </location>
</feature>
<dbReference type="InterPro" id="IPR036047">
    <property type="entry name" value="F-box-like_dom_sf"/>
</dbReference>
<dbReference type="PROSITE" id="PS50181">
    <property type="entry name" value="FBOX"/>
    <property type="match status" value="1"/>
</dbReference>
<dbReference type="AlphaFoldDB" id="A0A165DEX3"/>
<evidence type="ECO:0000313" key="3">
    <source>
        <dbReference type="EMBL" id="KZT52663.1"/>
    </source>
</evidence>
<organism evidence="3 4">
    <name type="scientific">Calocera cornea HHB12733</name>
    <dbReference type="NCBI Taxonomy" id="1353952"/>
    <lineage>
        <taxon>Eukaryota</taxon>
        <taxon>Fungi</taxon>
        <taxon>Dikarya</taxon>
        <taxon>Basidiomycota</taxon>
        <taxon>Agaricomycotina</taxon>
        <taxon>Dacrymycetes</taxon>
        <taxon>Dacrymycetales</taxon>
        <taxon>Dacrymycetaceae</taxon>
        <taxon>Calocera</taxon>
    </lineage>
</organism>
<dbReference type="InParanoid" id="A0A165DEX3"/>
<reference evidence="3 4" key="1">
    <citation type="journal article" date="2016" name="Mol. Biol. Evol.">
        <title>Comparative Genomics of Early-Diverging Mushroom-Forming Fungi Provides Insights into the Origins of Lignocellulose Decay Capabilities.</title>
        <authorList>
            <person name="Nagy L.G."/>
            <person name="Riley R."/>
            <person name="Tritt A."/>
            <person name="Adam C."/>
            <person name="Daum C."/>
            <person name="Floudas D."/>
            <person name="Sun H."/>
            <person name="Yadav J.S."/>
            <person name="Pangilinan J."/>
            <person name="Larsson K.H."/>
            <person name="Matsuura K."/>
            <person name="Barry K."/>
            <person name="Labutti K."/>
            <person name="Kuo R."/>
            <person name="Ohm R.A."/>
            <person name="Bhattacharya S.S."/>
            <person name="Shirouzu T."/>
            <person name="Yoshinaga Y."/>
            <person name="Martin F.M."/>
            <person name="Grigoriev I.V."/>
            <person name="Hibbett D.S."/>
        </authorList>
    </citation>
    <scope>NUCLEOTIDE SEQUENCE [LARGE SCALE GENOMIC DNA]</scope>
    <source>
        <strain evidence="3 4">HHB12733</strain>
    </source>
</reference>